<dbReference type="InterPro" id="IPR019920">
    <property type="entry name" value="F420-binding_dom_put"/>
</dbReference>
<organism evidence="3 4">
    <name type="scientific">Trebonia kvetii</name>
    <dbReference type="NCBI Taxonomy" id="2480626"/>
    <lineage>
        <taxon>Bacteria</taxon>
        <taxon>Bacillati</taxon>
        <taxon>Actinomycetota</taxon>
        <taxon>Actinomycetes</taxon>
        <taxon>Streptosporangiales</taxon>
        <taxon>Treboniaceae</taxon>
        <taxon>Trebonia</taxon>
    </lineage>
</organism>
<dbReference type="Gene3D" id="2.30.110.10">
    <property type="entry name" value="Electron Transport, Fmn-binding Protein, Chain A"/>
    <property type="match status" value="1"/>
</dbReference>
<dbReference type="InterPro" id="IPR012349">
    <property type="entry name" value="Split_barrel_FMN-bd"/>
</dbReference>
<proteinExistence type="predicted"/>
<dbReference type="NCBIfam" id="TIGR03618">
    <property type="entry name" value="Rv1155_F420"/>
    <property type="match status" value="1"/>
</dbReference>
<dbReference type="Proteomes" id="UP000460272">
    <property type="component" value="Unassembled WGS sequence"/>
</dbReference>
<dbReference type="InterPro" id="IPR011576">
    <property type="entry name" value="Pyridox_Oxase_N"/>
</dbReference>
<dbReference type="GO" id="GO:0070967">
    <property type="term" value="F:coenzyme F420 binding"/>
    <property type="evidence" value="ECO:0007669"/>
    <property type="project" value="TreeGrafter"/>
</dbReference>
<dbReference type="SUPFAM" id="SSF50475">
    <property type="entry name" value="FMN-binding split barrel"/>
    <property type="match status" value="1"/>
</dbReference>
<name>A0A6P2C010_9ACTN</name>
<dbReference type="InterPro" id="IPR052019">
    <property type="entry name" value="F420H2_bilvrd_red/Heme_oxyg"/>
</dbReference>
<dbReference type="PANTHER" id="PTHR35176:SF2">
    <property type="entry name" value="F420H(2)-DEPENDENT REDUCTASE RV1155"/>
    <property type="match status" value="1"/>
</dbReference>
<comment type="caution">
    <text evidence="3">The sequence shown here is derived from an EMBL/GenBank/DDBJ whole genome shotgun (WGS) entry which is preliminary data.</text>
</comment>
<evidence type="ECO:0000259" key="2">
    <source>
        <dbReference type="Pfam" id="PF01243"/>
    </source>
</evidence>
<sequence length="136" mass="15391">MEIDEAIEYVHRNHNAVLATLKQDGSPQLSPVTVGVDAEERVIISTRQTAYKVRHVRRDPRVWLCVFPPGFYGQWVQLEGTAEIVELPEAMDGLVAYYRGISGEHPDWDEYRAAMERDQRLLLRVTVTKAGPTVSG</sequence>
<dbReference type="AlphaFoldDB" id="A0A6P2C010"/>
<dbReference type="EMBL" id="RPFW01000003">
    <property type="protein sequence ID" value="TVZ04684.1"/>
    <property type="molecule type" value="Genomic_DNA"/>
</dbReference>
<dbReference type="GO" id="GO:0016627">
    <property type="term" value="F:oxidoreductase activity, acting on the CH-CH group of donors"/>
    <property type="evidence" value="ECO:0007669"/>
    <property type="project" value="TreeGrafter"/>
</dbReference>
<protein>
    <submittedName>
        <fullName evidence="3">PPOX class F420-dependent oxidoreductase</fullName>
    </submittedName>
</protein>
<feature type="domain" description="Pyridoxamine 5'-phosphate oxidase N-terminal" evidence="2">
    <location>
        <begin position="5"/>
        <end position="129"/>
    </location>
</feature>
<dbReference type="PANTHER" id="PTHR35176">
    <property type="entry name" value="HEME OXYGENASE HI_0854-RELATED"/>
    <property type="match status" value="1"/>
</dbReference>
<accession>A0A6P2C010</accession>
<dbReference type="Pfam" id="PF01243">
    <property type="entry name" value="PNPOx_N"/>
    <property type="match status" value="1"/>
</dbReference>
<dbReference type="OrthoDB" id="1094370at2"/>
<evidence type="ECO:0000313" key="4">
    <source>
        <dbReference type="Proteomes" id="UP000460272"/>
    </source>
</evidence>
<gene>
    <name evidence="3" type="ORF">EAS64_17595</name>
</gene>
<dbReference type="GO" id="GO:0005829">
    <property type="term" value="C:cytosol"/>
    <property type="evidence" value="ECO:0007669"/>
    <property type="project" value="TreeGrafter"/>
</dbReference>
<evidence type="ECO:0000313" key="3">
    <source>
        <dbReference type="EMBL" id="TVZ04684.1"/>
    </source>
</evidence>
<keyword evidence="4" id="KW-1185">Reference proteome</keyword>
<keyword evidence="1" id="KW-0560">Oxidoreductase</keyword>
<reference evidence="3 4" key="1">
    <citation type="submission" date="2018-11" db="EMBL/GenBank/DDBJ databases">
        <title>Trebonia kvetii gen.nov., sp.nov., a novel acidophilic actinobacterium, and proposal of the new actinobacterial family Treboniaceae fam. nov.</title>
        <authorList>
            <person name="Rapoport D."/>
            <person name="Sagova-Mareckova M."/>
            <person name="Sedlacek I."/>
            <person name="Provaznik J."/>
            <person name="Kralova S."/>
            <person name="Pavlinic D."/>
            <person name="Benes V."/>
            <person name="Kopecky J."/>
        </authorList>
    </citation>
    <scope>NUCLEOTIDE SEQUENCE [LARGE SCALE GENOMIC DNA]</scope>
    <source>
        <strain evidence="3 4">15Tr583</strain>
    </source>
</reference>
<evidence type="ECO:0000256" key="1">
    <source>
        <dbReference type="ARBA" id="ARBA00023002"/>
    </source>
</evidence>